<dbReference type="GO" id="GO:0003676">
    <property type="term" value="F:nucleic acid binding"/>
    <property type="evidence" value="ECO:0007669"/>
    <property type="project" value="InterPro"/>
</dbReference>
<name>A0A0F8Z646_9ZZZZ</name>
<dbReference type="GO" id="GO:0009318">
    <property type="term" value="C:exodeoxyribonuclease VII complex"/>
    <property type="evidence" value="ECO:0007669"/>
    <property type="project" value="InterPro"/>
</dbReference>
<dbReference type="Pfam" id="PF13742">
    <property type="entry name" value="tRNA_anti_2"/>
    <property type="match status" value="1"/>
</dbReference>
<dbReference type="AlphaFoldDB" id="A0A0F8Z646"/>
<reference evidence="2" key="1">
    <citation type="journal article" date="2015" name="Nature">
        <title>Complex archaea that bridge the gap between prokaryotes and eukaryotes.</title>
        <authorList>
            <person name="Spang A."/>
            <person name="Saw J.H."/>
            <person name="Jorgensen S.L."/>
            <person name="Zaremba-Niedzwiedzka K."/>
            <person name="Martijn J."/>
            <person name="Lind A.E."/>
            <person name="van Eijk R."/>
            <person name="Schleper C."/>
            <person name="Guy L."/>
            <person name="Ettema T.J."/>
        </authorList>
    </citation>
    <scope>NUCLEOTIDE SEQUENCE</scope>
</reference>
<dbReference type="InterPro" id="IPR003753">
    <property type="entry name" value="Exonuc_VII_L"/>
</dbReference>
<proteinExistence type="predicted"/>
<dbReference type="InterPro" id="IPR025824">
    <property type="entry name" value="OB-fold_nuc-bd_dom"/>
</dbReference>
<dbReference type="GO" id="GO:0008855">
    <property type="term" value="F:exodeoxyribonuclease VII activity"/>
    <property type="evidence" value="ECO:0007669"/>
    <property type="project" value="InterPro"/>
</dbReference>
<evidence type="ECO:0000259" key="1">
    <source>
        <dbReference type="Pfam" id="PF13742"/>
    </source>
</evidence>
<accession>A0A0F8Z646</accession>
<dbReference type="PANTHER" id="PTHR30008:SF0">
    <property type="entry name" value="EXODEOXYRIBONUCLEASE 7 LARGE SUBUNIT"/>
    <property type="match status" value="1"/>
</dbReference>
<gene>
    <name evidence="2" type="ORF">LCGC14_3073220</name>
</gene>
<organism evidence="2">
    <name type="scientific">marine sediment metagenome</name>
    <dbReference type="NCBI Taxonomy" id="412755"/>
    <lineage>
        <taxon>unclassified sequences</taxon>
        <taxon>metagenomes</taxon>
        <taxon>ecological metagenomes</taxon>
    </lineage>
</organism>
<dbReference type="CDD" id="cd04489">
    <property type="entry name" value="ExoVII_LU_OBF"/>
    <property type="match status" value="1"/>
</dbReference>
<evidence type="ECO:0000313" key="2">
    <source>
        <dbReference type="EMBL" id="KKK55571.1"/>
    </source>
</evidence>
<dbReference type="GO" id="GO:0006308">
    <property type="term" value="P:DNA catabolic process"/>
    <property type="evidence" value="ECO:0007669"/>
    <property type="project" value="InterPro"/>
</dbReference>
<dbReference type="EMBL" id="LAZR01065425">
    <property type="protein sequence ID" value="KKK55571.1"/>
    <property type="molecule type" value="Genomic_DNA"/>
</dbReference>
<dbReference type="PANTHER" id="PTHR30008">
    <property type="entry name" value="EXODEOXYRIBONUCLEASE 7 LARGE SUBUNIT"/>
    <property type="match status" value="1"/>
</dbReference>
<sequence>MDSISLKELASRISGALAALDSEYWVVAEVAQANLNQRSGHCYLDLVDKLDDELLAQMRATIWKWSFQKISAKFSLATGSEIGAGMKVLLLVEVRFHEIYGLSLNVKDVDPSYTLGDMARKRQETIERLEKEGIFHKNKEKK</sequence>
<feature type="domain" description="OB-fold nucleic acid binding" evidence="1">
    <location>
        <begin position="5"/>
        <end position="109"/>
    </location>
</feature>
<protein>
    <recommendedName>
        <fullName evidence="1">OB-fold nucleic acid binding domain-containing protein</fullName>
    </recommendedName>
</protein>
<comment type="caution">
    <text evidence="2">The sequence shown here is derived from an EMBL/GenBank/DDBJ whole genome shotgun (WGS) entry which is preliminary data.</text>
</comment>